<comment type="similarity">
    <text evidence="1">Belongs to the VPS25 family.</text>
</comment>
<sequence length="196" mass="22980">MTTPERPKLQTYTLSSGYVLPSIHAWPPFFTQQRNPTIIADQISHWTRIILSYARHRRLFVLRIQDADLREDNQWSEIFWNPRIKRVMKPRHLETLIESMVNAGEAAYEPPRQTSSVLIFWRTPEEWAELLHEWATNTGHLNTILTFYEIIEPEVPSQFTDMPLPLLRKALNTLTKTGRAQIIERAEGGGVRFFAR</sequence>
<reference evidence="4" key="1">
    <citation type="journal article" date="2020" name="Nat. Commun.">
        <title>Large-scale genome sequencing of mycorrhizal fungi provides insights into the early evolution of symbiotic traits.</title>
        <authorList>
            <person name="Miyauchi S."/>
            <person name="Kiss E."/>
            <person name="Kuo A."/>
            <person name="Drula E."/>
            <person name="Kohler A."/>
            <person name="Sanchez-Garcia M."/>
            <person name="Morin E."/>
            <person name="Andreopoulos B."/>
            <person name="Barry K.W."/>
            <person name="Bonito G."/>
            <person name="Buee M."/>
            <person name="Carver A."/>
            <person name="Chen C."/>
            <person name="Cichocki N."/>
            <person name="Clum A."/>
            <person name="Culley D."/>
            <person name="Crous P.W."/>
            <person name="Fauchery L."/>
            <person name="Girlanda M."/>
            <person name="Hayes R.D."/>
            <person name="Keri Z."/>
            <person name="LaButti K."/>
            <person name="Lipzen A."/>
            <person name="Lombard V."/>
            <person name="Magnuson J."/>
            <person name="Maillard F."/>
            <person name="Murat C."/>
            <person name="Nolan M."/>
            <person name="Ohm R.A."/>
            <person name="Pangilinan J."/>
            <person name="Pereira M.F."/>
            <person name="Perotto S."/>
            <person name="Peter M."/>
            <person name="Pfister S."/>
            <person name="Riley R."/>
            <person name="Sitrit Y."/>
            <person name="Stielow J.B."/>
            <person name="Szollosi G."/>
            <person name="Zifcakova L."/>
            <person name="Stursova M."/>
            <person name="Spatafora J.W."/>
            <person name="Tedersoo L."/>
            <person name="Vaario L.M."/>
            <person name="Yamada A."/>
            <person name="Yan M."/>
            <person name="Wang P."/>
            <person name="Xu J."/>
            <person name="Bruns T."/>
            <person name="Baldrian P."/>
            <person name="Vilgalys R."/>
            <person name="Dunand C."/>
            <person name="Henrissat B."/>
            <person name="Grigoriev I.V."/>
            <person name="Hibbett D."/>
            <person name="Nagy L.G."/>
            <person name="Martin F.M."/>
        </authorList>
    </citation>
    <scope>NUCLEOTIDE SEQUENCE</scope>
    <source>
        <strain evidence="4">UP504</strain>
    </source>
</reference>
<dbReference type="Gene3D" id="1.10.10.10">
    <property type="entry name" value="Winged helix-like DNA-binding domain superfamily/Winged helix DNA-binding domain"/>
    <property type="match status" value="1"/>
</dbReference>
<dbReference type="GO" id="GO:0043328">
    <property type="term" value="P:protein transport to vacuole involved in ubiquitin-dependent protein catabolic process via the multivesicular body sorting pathway"/>
    <property type="evidence" value="ECO:0007669"/>
    <property type="project" value="TreeGrafter"/>
</dbReference>
<name>A0A9P6ASN0_9AGAM</name>
<keyword evidence="3" id="KW-0653">Protein transport</keyword>
<dbReference type="OrthoDB" id="245150at2759"/>
<organism evidence="4 5">
    <name type="scientific">Hydnum rufescens UP504</name>
    <dbReference type="NCBI Taxonomy" id="1448309"/>
    <lineage>
        <taxon>Eukaryota</taxon>
        <taxon>Fungi</taxon>
        <taxon>Dikarya</taxon>
        <taxon>Basidiomycota</taxon>
        <taxon>Agaricomycotina</taxon>
        <taxon>Agaricomycetes</taxon>
        <taxon>Cantharellales</taxon>
        <taxon>Hydnaceae</taxon>
        <taxon>Hydnum</taxon>
    </lineage>
</organism>
<dbReference type="InterPro" id="IPR014041">
    <property type="entry name" value="ESCRT-II_cplx_Vps25-sub_N"/>
</dbReference>
<dbReference type="GO" id="GO:0042803">
    <property type="term" value="F:protein homodimerization activity"/>
    <property type="evidence" value="ECO:0007669"/>
    <property type="project" value="TreeGrafter"/>
</dbReference>
<accession>A0A9P6ASN0</accession>
<proteinExistence type="inferred from homology"/>
<evidence type="ECO:0000313" key="5">
    <source>
        <dbReference type="Proteomes" id="UP000886523"/>
    </source>
</evidence>
<evidence type="ECO:0000256" key="1">
    <source>
        <dbReference type="ARBA" id="ARBA00009674"/>
    </source>
</evidence>
<dbReference type="Proteomes" id="UP000886523">
    <property type="component" value="Unassembled WGS sequence"/>
</dbReference>
<evidence type="ECO:0008006" key="6">
    <source>
        <dbReference type="Google" id="ProtNLM"/>
    </source>
</evidence>
<dbReference type="PANTHER" id="PTHR13149">
    <property type="entry name" value="VACUOLAR PROTEIN SORTING-ASSOCIATED PROTEIN VPS25"/>
    <property type="match status" value="1"/>
</dbReference>
<dbReference type="AlphaFoldDB" id="A0A9P6ASN0"/>
<keyword evidence="2" id="KW-0813">Transport</keyword>
<evidence type="ECO:0000256" key="3">
    <source>
        <dbReference type="ARBA" id="ARBA00022927"/>
    </source>
</evidence>
<dbReference type="Gene3D" id="1.10.10.570">
    <property type="entry name" value="Winged helix' DNA-binding domain. Chain C. Domain 1"/>
    <property type="match status" value="1"/>
</dbReference>
<dbReference type="InterPro" id="IPR036390">
    <property type="entry name" value="WH_DNA-bd_sf"/>
</dbReference>
<gene>
    <name evidence="4" type="ORF">BS47DRAFT_1190119</name>
</gene>
<keyword evidence="5" id="KW-1185">Reference proteome</keyword>
<dbReference type="PANTHER" id="PTHR13149:SF0">
    <property type="entry name" value="VACUOLAR PROTEIN-SORTING-ASSOCIATED PROTEIN 25"/>
    <property type="match status" value="1"/>
</dbReference>
<dbReference type="SUPFAM" id="SSF46785">
    <property type="entry name" value="Winged helix' DNA-binding domain"/>
    <property type="match status" value="2"/>
</dbReference>
<evidence type="ECO:0000256" key="2">
    <source>
        <dbReference type="ARBA" id="ARBA00022448"/>
    </source>
</evidence>
<dbReference type="InterPro" id="IPR036388">
    <property type="entry name" value="WH-like_DNA-bd_sf"/>
</dbReference>
<dbReference type="Pfam" id="PF05871">
    <property type="entry name" value="ESCRT-II"/>
    <property type="match status" value="1"/>
</dbReference>
<dbReference type="EMBL" id="MU129003">
    <property type="protein sequence ID" value="KAF9511250.1"/>
    <property type="molecule type" value="Genomic_DNA"/>
</dbReference>
<dbReference type="GO" id="GO:0005198">
    <property type="term" value="F:structural molecule activity"/>
    <property type="evidence" value="ECO:0007669"/>
    <property type="project" value="TreeGrafter"/>
</dbReference>
<evidence type="ECO:0000313" key="4">
    <source>
        <dbReference type="EMBL" id="KAF9511250.1"/>
    </source>
</evidence>
<comment type="caution">
    <text evidence="4">The sequence shown here is derived from an EMBL/GenBank/DDBJ whole genome shotgun (WGS) entry which is preliminary data.</text>
</comment>
<dbReference type="GO" id="GO:0000814">
    <property type="term" value="C:ESCRT II complex"/>
    <property type="evidence" value="ECO:0007669"/>
    <property type="project" value="InterPro"/>
</dbReference>
<protein>
    <recommendedName>
        <fullName evidence="6">ESCRT-II complex vps25 subunit</fullName>
    </recommendedName>
</protein>
<dbReference type="InterPro" id="IPR008570">
    <property type="entry name" value="ESCRT-II_cplx_Vps25-sub"/>
</dbReference>